<dbReference type="Proteomes" id="UP001500782">
    <property type="component" value="Unassembled WGS sequence"/>
</dbReference>
<reference evidence="3" key="1">
    <citation type="journal article" date="2019" name="Int. J. Syst. Evol. Microbiol.">
        <title>The Global Catalogue of Microorganisms (GCM) 10K type strain sequencing project: providing services to taxonomists for standard genome sequencing and annotation.</title>
        <authorList>
            <consortium name="The Broad Institute Genomics Platform"/>
            <consortium name="The Broad Institute Genome Sequencing Center for Infectious Disease"/>
            <person name="Wu L."/>
            <person name="Ma J."/>
        </authorList>
    </citation>
    <scope>NUCLEOTIDE SEQUENCE [LARGE SCALE GENOMIC DNA]</scope>
    <source>
        <strain evidence="3">JCM 9731</strain>
    </source>
</reference>
<proteinExistence type="predicted"/>
<dbReference type="EMBL" id="BAAADJ010000064">
    <property type="protein sequence ID" value="GAA0348475.1"/>
    <property type="molecule type" value="Genomic_DNA"/>
</dbReference>
<evidence type="ECO:0000259" key="1">
    <source>
        <dbReference type="Pfam" id="PF14344"/>
    </source>
</evidence>
<dbReference type="RefSeq" id="WP_343804239.1">
    <property type="nucleotide sequence ID" value="NZ_BAAADJ010000064.1"/>
</dbReference>
<dbReference type="InterPro" id="IPR025510">
    <property type="entry name" value="DUF4397"/>
</dbReference>
<accession>A0ABP3GLT0</accession>
<keyword evidence="3" id="KW-1185">Reference proteome</keyword>
<feature type="domain" description="DUF4397" evidence="1">
    <location>
        <begin position="55"/>
        <end position="167"/>
    </location>
</feature>
<evidence type="ECO:0000313" key="3">
    <source>
        <dbReference type="Proteomes" id="UP001500782"/>
    </source>
</evidence>
<name>A0ABP3GLT0_9BACI</name>
<comment type="caution">
    <text evidence="2">The sequence shown here is derived from an EMBL/GenBank/DDBJ whole genome shotgun (WGS) entry which is preliminary data.</text>
</comment>
<sequence>MLTKDQLWMKALKYDMLAQYYKYVNPSMHVYYYQKHFKYMNRTFHMTRQQKPEGYLRFIHAHLGEQPVDIYINGYRILQNVPFKKQSTYYKLPVGRYHIDVYPAGQMVSVLVSRRITVQANDFMTLAIFGKEEQPQIKVIEDNPDTNKKTSKLRVIHLAPNSPEISVSVEKGETLFKSVPYKGITEYLVVSPMTVTLAATISGTNETILEIPNLTLEKEIAYSIVIVGTNKTEQAIEAIILKGA</sequence>
<dbReference type="Pfam" id="PF14344">
    <property type="entry name" value="DUF4397"/>
    <property type="match status" value="1"/>
</dbReference>
<organism evidence="2 3">
    <name type="scientific">Bacillus carboniphilus</name>
    <dbReference type="NCBI Taxonomy" id="86663"/>
    <lineage>
        <taxon>Bacteria</taxon>
        <taxon>Bacillati</taxon>
        <taxon>Bacillota</taxon>
        <taxon>Bacilli</taxon>
        <taxon>Bacillales</taxon>
        <taxon>Bacillaceae</taxon>
        <taxon>Bacillus</taxon>
    </lineage>
</organism>
<protein>
    <submittedName>
        <fullName evidence="2">DUF4397 domain-containing protein</fullName>
    </submittedName>
</protein>
<gene>
    <name evidence="2" type="ORF">GCM10008967_43500</name>
</gene>
<evidence type="ECO:0000313" key="2">
    <source>
        <dbReference type="EMBL" id="GAA0348475.1"/>
    </source>
</evidence>